<dbReference type="InterPro" id="IPR041468">
    <property type="entry name" value="HTH_ParB/Spo0J"/>
</dbReference>
<accession>A0ABS2C078</accession>
<gene>
    <name evidence="2" type="ORF">H8F21_13835</name>
</gene>
<feature type="domain" description="ParB/Spo0J HTH" evidence="1">
    <location>
        <begin position="152"/>
        <end position="213"/>
    </location>
</feature>
<dbReference type="Proteomes" id="UP000745663">
    <property type="component" value="Unassembled WGS sequence"/>
</dbReference>
<protein>
    <recommendedName>
        <fullName evidence="1">ParB/Spo0J HTH domain-containing protein</fullName>
    </recommendedName>
</protein>
<reference evidence="2 3" key="1">
    <citation type="submission" date="2020-08" db="EMBL/GenBank/DDBJ databases">
        <title>Description of novel Pseudomonas species.</title>
        <authorList>
            <person name="Duman M."/>
            <person name="Mulet M."/>
            <person name="Altun S."/>
            <person name="Saticioglu I.B."/>
            <person name="Lalucat J."/>
            <person name="Garcia-Valdes E."/>
        </authorList>
    </citation>
    <scope>NUCLEOTIDE SEQUENCE [LARGE SCALE GENOMIC DNA]</scope>
    <source>
        <strain evidence="2 3">P66</strain>
    </source>
</reference>
<dbReference type="RefSeq" id="WP_203584586.1">
    <property type="nucleotide sequence ID" value="NZ_JACOPV010000008.1"/>
</dbReference>
<dbReference type="SUPFAM" id="SSF109709">
    <property type="entry name" value="KorB DNA-binding domain-like"/>
    <property type="match status" value="1"/>
</dbReference>
<comment type="caution">
    <text evidence="2">The sequence shown here is derived from an EMBL/GenBank/DDBJ whole genome shotgun (WGS) entry which is preliminary data.</text>
</comment>
<evidence type="ECO:0000259" key="1">
    <source>
        <dbReference type="Pfam" id="PF17762"/>
    </source>
</evidence>
<evidence type="ECO:0000313" key="3">
    <source>
        <dbReference type="Proteomes" id="UP000745663"/>
    </source>
</evidence>
<proteinExistence type="predicted"/>
<evidence type="ECO:0000313" key="2">
    <source>
        <dbReference type="EMBL" id="MBM5458646.1"/>
    </source>
</evidence>
<dbReference type="Pfam" id="PF17762">
    <property type="entry name" value="HTH_ParB"/>
    <property type="match status" value="1"/>
</dbReference>
<name>A0ABS2C078_9PSED</name>
<organism evidence="2 3">
    <name type="scientific">Pseudomonas arcuscaelestis</name>
    <dbReference type="NCBI Taxonomy" id="2710591"/>
    <lineage>
        <taxon>Bacteria</taxon>
        <taxon>Pseudomonadati</taxon>
        <taxon>Pseudomonadota</taxon>
        <taxon>Gammaproteobacteria</taxon>
        <taxon>Pseudomonadales</taxon>
        <taxon>Pseudomonadaceae</taxon>
        <taxon>Pseudomonas</taxon>
    </lineage>
</organism>
<keyword evidence="3" id="KW-1185">Reference proteome</keyword>
<dbReference type="Gene3D" id="1.10.10.2830">
    <property type="match status" value="1"/>
</dbReference>
<dbReference type="EMBL" id="JACOPV010000008">
    <property type="protein sequence ID" value="MBM5458646.1"/>
    <property type="molecule type" value="Genomic_DNA"/>
</dbReference>
<sequence length="329" mass="35504">MTTPSIASNLITPKAVTALQACNSLRKFHDVTQHLVKEQQLGLDFAPKRNNAFALPVALLVCDMADSIRSDLDADAVRGFADAYKAGDHVDPISVIPENGKLRVGAGFARYAGLMLAISEGCTIKQTWVMEMDGNPLAALIRQLNSNRQVPMKPLELANAYRMMMDEHGCSIPQIATLLHVKADHVRTMLDLDRVAPEVKEMVLAGQVSAKRAVAEDRMCRREGSNTVVHMQGQLAKAKANGFNKITDKSVGAPTALFSRKDLDASVPALLKLADALEEHLPFMEAIPDEVTLQLTLTGNLQALISALANLRNAHRTANGEGLPAAASN</sequence>